<evidence type="ECO:0000256" key="3">
    <source>
        <dbReference type="ARBA" id="ARBA00023163"/>
    </source>
</evidence>
<dbReference type="InterPro" id="IPR001647">
    <property type="entry name" value="HTH_TetR"/>
</dbReference>
<sequence length="185" mass="19984">MGRTTGRTAAETRHQVLRAAAEVVAERGGSAGLEEIATRAQVTKGGLLYHFRSKESLMHAVAQQLLDEFEHEVETALAQEDDDAPGRLTRAYARATLASAADAERTRRATTLLVHLQTDPAVAAMMQADAERWRDRLLADGLDPLVATLAIAAADGICMAPLYGDAPLVDDRERVLAAVLDLTRR</sequence>
<dbReference type="Pfam" id="PF00440">
    <property type="entry name" value="TetR_N"/>
    <property type="match status" value="1"/>
</dbReference>
<evidence type="ECO:0000256" key="2">
    <source>
        <dbReference type="ARBA" id="ARBA00023125"/>
    </source>
</evidence>
<dbReference type="PANTHER" id="PTHR47506:SF6">
    <property type="entry name" value="HTH-TYPE TRANSCRIPTIONAL REPRESSOR NEMR"/>
    <property type="match status" value="1"/>
</dbReference>
<keyword evidence="2 4" id="KW-0238">DNA-binding</keyword>
<proteinExistence type="predicted"/>
<dbReference type="Proteomes" id="UP000321234">
    <property type="component" value="Unassembled WGS sequence"/>
</dbReference>
<reference evidence="6 7" key="1">
    <citation type="submission" date="2019-07" db="EMBL/GenBank/DDBJ databases">
        <title>Quadrisphaera sp. strain DD2A genome sequencing and assembly.</title>
        <authorList>
            <person name="Kim I."/>
        </authorList>
    </citation>
    <scope>NUCLEOTIDE SEQUENCE [LARGE SCALE GENOMIC DNA]</scope>
    <source>
        <strain evidence="6 7">DD2A</strain>
    </source>
</reference>
<evidence type="ECO:0000256" key="1">
    <source>
        <dbReference type="ARBA" id="ARBA00023015"/>
    </source>
</evidence>
<dbReference type="RefSeq" id="WP_147926694.1">
    <property type="nucleotide sequence ID" value="NZ_VKAC01000007.1"/>
</dbReference>
<dbReference type="PANTHER" id="PTHR47506">
    <property type="entry name" value="TRANSCRIPTIONAL REGULATORY PROTEIN"/>
    <property type="match status" value="1"/>
</dbReference>
<keyword evidence="1" id="KW-0805">Transcription regulation</keyword>
<dbReference type="PRINTS" id="PR00455">
    <property type="entry name" value="HTHTETR"/>
</dbReference>
<dbReference type="SUPFAM" id="SSF46689">
    <property type="entry name" value="Homeodomain-like"/>
    <property type="match status" value="1"/>
</dbReference>
<feature type="domain" description="HTH tetR-type" evidence="5">
    <location>
        <begin position="10"/>
        <end position="69"/>
    </location>
</feature>
<evidence type="ECO:0000313" key="6">
    <source>
        <dbReference type="EMBL" id="TXR55638.1"/>
    </source>
</evidence>
<keyword evidence="7" id="KW-1185">Reference proteome</keyword>
<feature type="DNA-binding region" description="H-T-H motif" evidence="4">
    <location>
        <begin position="32"/>
        <end position="51"/>
    </location>
</feature>
<accession>A0A5C8ZEN5</accession>
<evidence type="ECO:0000313" key="7">
    <source>
        <dbReference type="Proteomes" id="UP000321234"/>
    </source>
</evidence>
<protein>
    <submittedName>
        <fullName evidence="6">TetR family transcriptional regulator</fullName>
    </submittedName>
</protein>
<dbReference type="InterPro" id="IPR009057">
    <property type="entry name" value="Homeodomain-like_sf"/>
</dbReference>
<dbReference type="Pfam" id="PF17937">
    <property type="entry name" value="TetR_C_28"/>
    <property type="match status" value="1"/>
</dbReference>
<dbReference type="InterPro" id="IPR041479">
    <property type="entry name" value="TetR_CgmR_C"/>
</dbReference>
<gene>
    <name evidence="6" type="ORF">FMM08_12385</name>
</gene>
<dbReference type="GO" id="GO:0003677">
    <property type="term" value="F:DNA binding"/>
    <property type="evidence" value="ECO:0007669"/>
    <property type="project" value="UniProtKB-UniRule"/>
</dbReference>
<dbReference type="EMBL" id="VKAC01000007">
    <property type="protein sequence ID" value="TXR55638.1"/>
    <property type="molecule type" value="Genomic_DNA"/>
</dbReference>
<evidence type="ECO:0000259" key="5">
    <source>
        <dbReference type="PROSITE" id="PS50977"/>
    </source>
</evidence>
<dbReference type="OrthoDB" id="9816296at2"/>
<dbReference type="PROSITE" id="PS50977">
    <property type="entry name" value="HTH_TETR_2"/>
    <property type="match status" value="1"/>
</dbReference>
<name>A0A5C8ZEN5_9ACTN</name>
<organism evidence="6 7">
    <name type="scientific">Quadrisphaera setariae</name>
    <dbReference type="NCBI Taxonomy" id="2593304"/>
    <lineage>
        <taxon>Bacteria</taxon>
        <taxon>Bacillati</taxon>
        <taxon>Actinomycetota</taxon>
        <taxon>Actinomycetes</taxon>
        <taxon>Kineosporiales</taxon>
        <taxon>Kineosporiaceae</taxon>
        <taxon>Quadrisphaera</taxon>
    </lineage>
</organism>
<keyword evidence="3" id="KW-0804">Transcription</keyword>
<dbReference type="Gene3D" id="1.10.357.10">
    <property type="entry name" value="Tetracycline Repressor, domain 2"/>
    <property type="match status" value="1"/>
</dbReference>
<dbReference type="AlphaFoldDB" id="A0A5C8ZEN5"/>
<evidence type="ECO:0000256" key="4">
    <source>
        <dbReference type="PROSITE-ProRule" id="PRU00335"/>
    </source>
</evidence>
<comment type="caution">
    <text evidence="6">The sequence shown here is derived from an EMBL/GenBank/DDBJ whole genome shotgun (WGS) entry which is preliminary data.</text>
</comment>